<sequence length="125" mass="13667">MAKVREISNASVNMIVTQMKANDPEIVPDSLRAMAAGSGSRIVLLDGHGNPTYSDTRILDKMKNLVSVSPEWYKSPHGPFRFPWPPPELPESLSNAAKRMSGDRLVHSFIANRDGELTPILPDGG</sequence>
<feature type="non-terminal residue" evidence="1">
    <location>
        <position position="125"/>
    </location>
</feature>
<comment type="caution">
    <text evidence="1">The sequence shown here is derived from an EMBL/GenBank/DDBJ whole genome shotgun (WGS) entry which is preliminary data.</text>
</comment>
<accession>T0YFC8</accession>
<proteinExistence type="predicted"/>
<reference evidence="1" key="2">
    <citation type="journal article" date="2014" name="ISME J.">
        <title>Microbial stratification in low pH oxic and suboxic macroscopic growths along an acid mine drainage.</title>
        <authorList>
            <person name="Mendez-Garcia C."/>
            <person name="Mesa V."/>
            <person name="Sprenger R.R."/>
            <person name="Richter M."/>
            <person name="Diez M.S."/>
            <person name="Solano J."/>
            <person name="Bargiela R."/>
            <person name="Golyshina O.V."/>
            <person name="Manteca A."/>
            <person name="Ramos J.L."/>
            <person name="Gallego J.R."/>
            <person name="Llorente I."/>
            <person name="Martins Dos Santos V.A."/>
            <person name="Jensen O.N."/>
            <person name="Pelaez A.I."/>
            <person name="Sanchez J."/>
            <person name="Ferrer M."/>
        </authorList>
    </citation>
    <scope>NUCLEOTIDE SEQUENCE</scope>
</reference>
<dbReference type="AlphaFoldDB" id="T0YFC8"/>
<evidence type="ECO:0000313" key="1">
    <source>
        <dbReference type="EMBL" id="EQD30557.1"/>
    </source>
</evidence>
<organism evidence="1">
    <name type="scientific">mine drainage metagenome</name>
    <dbReference type="NCBI Taxonomy" id="410659"/>
    <lineage>
        <taxon>unclassified sequences</taxon>
        <taxon>metagenomes</taxon>
        <taxon>ecological metagenomes</taxon>
    </lineage>
</organism>
<dbReference type="EMBL" id="AUZY01012288">
    <property type="protein sequence ID" value="EQD30557.1"/>
    <property type="molecule type" value="Genomic_DNA"/>
</dbReference>
<reference evidence="1" key="1">
    <citation type="submission" date="2013-08" db="EMBL/GenBank/DDBJ databases">
        <authorList>
            <person name="Mendez C."/>
            <person name="Richter M."/>
            <person name="Ferrer M."/>
            <person name="Sanchez J."/>
        </authorList>
    </citation>
    <scope>NUCLEOTIDE SEQUENCE</scope>
</reference>
<gene>
    <name evidence="1" type="ORF">B1B_18347</name>
</gene>
<protein>
    <submittedName>
        <fullName evidence="1">Uncharacterized protein</fullName>
    </submittedName>
</protein>
<name>T0YFC8_9ZZZZ</name>